<sequence>MNRERWVLKTNHNRYVSIPYILSGGFRSYLDDKPVWNKTRTFHSQEEAEEYLEKYLSPSTPYYVDRYSFKDGEKLETVEKVFV</sequence>
<reference evidence="1 2" key="1">
    <citation type="submission" date="2017-11" db="EMBL/GenBank/DDBJ databases">
        <title>Bacillus camelliae sp. nov., isolated from pu'er tea.</title>
        <authorList>
            <person name="Niu L."/>
        </authorList>
    </citation>
    <scope>NUCLEOTIDE SEQUENCE [LARGE SCALE GENOMIC DNA]</scope>
    <source>
        <strain evidence="1 2">7578-1</strain>
    </source>
</reference>
<protein>
    <submittedName>
        <fullName evidence="1">Uncharacterized protein</fullName>
    </submittedName>
</protein>
<dbReference type="AlphaFoldDB" id="A0A2N3LG71"/>
<proteinExistence type="predicted"/>
<keyword evidence="2" id="KW-1185">Reference proteome</keyword>
<name>A0A2N3LG71_9BACI</name>
<dbReference type="Proteomes" id="UP000233440">
    <property type="component" value="Unassembled WGS sequence"/>
</dbReference>
<evidence type="ECO:0000313" key="1">
    <source>
        <dbReference type="EMBL" id="PKR83513.1"/>
    </source>
</evidence>
<accession>A0A2N3LG71</accession>
<dbReference type="RefSeq" id="WP_101355653.1">
    <property type="nucleotide sequence ID" value="NZ_PIQO01000017.1"/>
</dbReference>
<evidence type="ECO:0000313" key="2">
    <source>
        <dbReference type="Proteomes" id="UP000233440"/>
    </source>
</evidence>
<dbReference type="EMBL" id="PIQO01000017">
    <property type="protein sequence ID" value="PKR83513.1"/>
    <property type="molecule type" value="Genomic_DNA"/>
</dbReference>
<comment type="caution">
    <text evidence="1">The sequence shown here is derived from an EMBL/GenBank/DDBJ whole genome shotgun (WGS) entry which is preliminary data.</text>
</comment>
<gene>
    <name evidence="1" type="ORF">CWO92_18275</name>
</gene>
<organism evidence="1 2">
    <name type="scientific">Heyndrickxia camelliae</name>
    <dbReference type="NCBI Taxonomy" id="1707093"/>
    <lineage>
        <taxon>Bacteria</taxon>
        <taxon>Bacillati</taxon>
        <taxon>Bacillota</taxon>
        <taxon>Bacilli</taxon>
        <taxon>Bacillales</taxon>
        <taxon>Bacillaceae</taxon>
        <taxon>Heyndrickxia</taxon>
    </lineage>
</organism>